<feature type="chain" id="PRO_5023380738" description="Germination protease" evidence="4">
    <location>
        <begin position="8"/>
        <end position="289"/>
    </location>
</feature>
<dbReference type="InterPro" id="IPR023430">
    <property type="entry name" value="Pept_HybD-like_dom_sf"/>
</dbReference>
<reference evidence="5 6" key="1">
    <citation type="submission" date="2018-10" db="EMBL/GenBank/DDBJ databases">
        <title>Anaerotruncus faecis sp. nov., isolated from human feces.</title>
        <authorList>
            <person name="Wang Y.-J."/>
        </authorList>
    </citation>
    <scope>NUCLEOTIDE SEQUENCE [LARGE SCALE GENOMIC DNA]</scope>
    <source>
        <strain evidence="5 6">22A2-44</strain>
    </source>
</reference>
<dbReference type="NCBIfam" id="TIGR01441">
    <property type="entry name" value="GPR"/>
    <property type="match status" value="1"/>
</dbReference>
<comment type="catalytic activity">
    <reaction evidence="4">
        <text>Endopeptidase action with P4 Glu or Asp, P1 preferably Glu &gt; Asp, P1' hydrophobic and P2' Ala.</text>
        <dbReference type="EC" id="3.4.24.78"/>
    </reaction>
</comment>
<proteinExistence type="inferred from homology"/>
<gene>
    <name evidence="4" type="primary">gpr</name>
    <name evidence="5" type="ORF">D4A47_12530</name>
</gene>
<dbReference type="InterPro" id="IPR005080">
    <property type="entry name" value="Peptidase_A25"/>
</dbReference>
<evidence type="ECO:0000313" key="6">
    <source>
        <dbReference type="Proteomes" id="UP000276301"/>
    </source>
</evidence>
<dbReference type="GO" id="GO:0009847">
    <property type="term" value="P:spore germination"/>
    <property type="evidence" value="ECO:0007669"/>
    <property type="project" value="UniProtKB-UniRule"/>
</dbReference>
<dbReference type="AlphaFoldDB" id="A0A498CJF7"/>
<dbReference type="GO" id="GO:0004222">
    <property type="term" value="F:metalloendopeptidase activity"/>
    <property type="evidence" value="ECO:0007669"/>
    <property type="project" value="UniProtKB-UniRule"/>
</dbReference>
<dbReference type="RefSeq" id="WP_121587529.1">
    <property type="nucleotide sequence ID" value="NZ_RCHT01000036.1"/>
</dbReference>
<evidence type="ECO:0000256" key="3">
    <source>
        <dbReference type="ARBA" id="ARBA00023145"/>
    </source>
</evidence>
<keyword evidence="6" id="KW-1185">Reference proteome</keyword>
<keyword evidence="2 4" id="KW-0378">Hydrolase</keyword>
<dbReference type="EMBL" id="RCHT01000036">
    <property type="protein sequence ID" value="RLL08131.1"/>
    <property type="molecule type" value="Genomic_DNA"/>
</dbReference>
<dbReference type="GO" id="GO:0006508">
    <property type="term" value="P:proteolysis"/>
    <property type="evidence" value="ECO:0007669"/>
    <property type="project" value="UniProtKB-UniRule"/>
</dbReference>
<comment type="caution">
    <text evidence="5">The sequence shown here is derived from an EMBL/GenBank/DDBJ whole genome shotgun (WGS) entry which is preliminary data.</text>
</comment>
<dbReference type="PIRSF" id="PIRSF019549">
    <property type="entry name" value="Peptidase_A25"/>
    <property type="match status" value="1"/>
</dbReference>
<dbReference type="HAMAP" id="MF_00626">
    <property type="entry name" value="Germination_prot"/>
    <property type="match status" value="1"/>
</dbReference>
<dbReference type="EC" id="3.4.24.78" evidence="4"/>
<evidence type="ECO:0000256" key="1">
    <source>
        <dbReference type="ARBA" id="ARBA00022670"/>
    </source>
</evidence>
<comment type="PTM">
    <text evidence="4">Autoproteolytically processed. The inactive tetrameric zymogen termed p46 autoprocesses to a smaller form termed p41, which is active only during spore germination.</text>
</comment>
<evidence type="ECO:0000313" key="5">
    <source>
        <dbReference type="EMBL" id="RLL08131.1"/>
    </source>
</evidence>
<sequence>MNLIRTDLAVEAAEPYRDRLPDGVSIAEDERAGVKLTRVEITKPEAAERLGRPCGRYITLELPAVSSSVEPADDVTHAVADELSALLPAEGSVLVVGLGNEQITPDALGPRAAHQVLATRHIPAQLAEQTGLSGLRPVASLAPGVLGQTGIETGEIVRSIVRDLAPACVIVIDALASRSLDRLGRTIQLSNSGISPGSGVLNARRELSEESLGVPVVSVGIPTVVDGETLARDILGDDGRDAAPGASAMMVTPRDIDAIIERGAKHLSLAINAALQPQLSLEDITYLVS</sequence>
<dbReference type="Proteomes" id="UP000276301">
    <property type="component" value="Unassembled WGS sequence"/>
</dbReference>
<name>A0A498CJF7_9FIRM</name>
<feature type="propeptide" id="PRO_5019874247" evidence="4">
    <location>
        <begin position="1"/>
        <end position="7"/>
    </location>
</feature>
<accession>A0A498CJF7</accession>
<evidence type="ECO:0000256" key="2">
    <source>
        <dbReference type="ARBA" id="ARBA00022801"/>
    </source>
</evidence>
<dbReference type="Gene3D" id="3.40.50.1450">
    <property type="entry name" value="HybD-like"/>
    <property type="match status" value="1"/>
</dbReference>
<keyword evidence="3 4" id="KW-0865">Zymogen</keyword>
<organism evidence="5 6">
    <name type="scientific">Anaerotruncus massiliensis</name>
    <name type="common">ex Liu et al. 2021</name>
    <dbReference type="NCBI Taxonomy" id="2321404"/>
    <lineage>
        <taxon>Bacteria</taxon>
        <taxon>Bacillati</taxon>
        <taxon>Bacillota</taxon>
        <taxon>Clostridia</taxon>
        <taxon>Eubacteriales</taxon>
        <taxon>Oscillospiraceae</taxon>
        <taxon>Anaerotruncus</taxon>
    </lineage>
</organism>
<comment type="similarity">
    <text evidence="4">Belongs to the peptidase A25 family.</text>
</comment>
<comment type="function">
    <text evidence="4">Initiates the rapid degradation of small, acid-soluble proteins during spore germination.</text>
</comment>
<keyword evidence="1 4" id="KW-0645">Protease</keyword>
<comment type="subunit">
    <text evidence="4">Homotetramer.</text>
</comment>
<dbReference type="SUPFAM" id="SSF53163">
    <property type="entry name" value="HybD-like"/>
    <property type="match status" value="1"/>
</dbReference>
<protein>
    <recommendedName>
        <fullName evidence="4">Germination protease</fullName>
        <ecNumber evidence="4">3.4.24.78</ecNumber>
    </recommendedName>
    <alternativeName>
        <fullName evidence="4">GPR endopeptidase</fullName>
    </alternativeName>
    <alternativeName>
        <fullName evidence="4">Germination proteinase</fullName>
    </alternativeName>
    <alternativeName>
        <fullName evidence="4">Spore protease</fullName>
    </alternativeName>
</protein>
<dbReference type="Pfam" id="PF03418">
    <property type="entry name" value="Peptidase_A25"/>
    <property type="match status" value="1"/>
</dbReference>
<evidence type="ECO:0000256" key="4">
    <source>
        <dbReference type="HAMAP-Rule" id="MF_00626"/>
    </source>
</evidence>